<keyword evidence="1" id="KW-0732">Signal</keyword>
<accession>A0A6A3CA09</accession>
<organism evidence="2 3">
    <name type="scientific">Hibiscus syriacus</name>
    <name type="common">Rose of Sharon</name>
    <dbReference type="NCBI Taxonomy" id="106335"/>
    <lineage>
        <taxon>Eukaryota</taxon>
        <taxon>Viridiplantae</taxon>
        <taxon>Streptophyta</taxon>
        <taxon>Embryophyta</taxon>
        <taxon>Tracheophyta</taxon>
        <taxon>Spermatophyta</taxon>
        <taxon>Magnoliopsida</taxon>
        <taxon>eudicotyledons</taxon>
        <taxon>Gunneridae</taxon>
        <taxon>Pentapetalae</taxon>
        <taxon>rosids</taxon>
        <taxon>malvids</taxon>
        <taxon>Malvales</taxon>
        <taxon>Malvaceae</taxon>
        <taxon>Malvoideae</taxon>
        <taxon>Hibiscus</taxon>
    </lineage>
</organism>
<evidence type="ECO:0000313" key="3">
    <source>
        <dbReference type="Proteomes" id="UP000436088"/>
    </source>
</evidence>
<feature type="signal peptide" evidence="1">
    <location>
        <begin position="1"/>
        <end position="22"/>
    </location>
</feature>
<dbReference type="Proteomes" id="UP000436088">
    <property type="component" value="Unassembled WGS sequence"/>
</dbReference>
<dbReference type="EMBL" id="VEPZ02000455">
    <property type="protein sequence ID" value="KAE8724661.1"/>
    <property type="molecule type" value="Genomic_DNA"/>
</dbReference>
<gene>
    <name evidence="2" type="ORF">F3Y22_tig00010050pilonHSYRG00046</name>
</gene>
<reference evidence="2" key="1">
    <citation type="submission" date="2019-09" db="EMBL/GenBank/DDBJ databases">
        <title>Draft genome information of white flower Hibiscus syriacus.</title>
        <authorList>
            <person name="Kim Y.-M."/>
        </authorList>
    </citation>
    <scope>NUCLEOTIDE SEQUENCE [LARGE SCALE GENOMIC DNA]</scope>
    <source>
        <strain evidence="2">YM2019G1</strain>
    </source>
</reference>
<evidence type="ECO:0000313" key="2">
    <source>
        <dbReference type="EMBL" id="KAE8724661.1"/>
    </source>
</evidence>
<feature type="chain" id="PRO_5025361383" evidence="1">
    <location>
        <begin position="23"/>
        <end position="64"/>
    </location>
</feature>
<comment type="caution">
    <text evidence="2">The sequence shown here is derived from an EMBL/GenBank/DDBJ whole genome shotgun (WGS) entry which is preliminary data.</text>
</comment>
<protein>
    <submittedName>
        <fullName evidence="2">Uncharacterized protein</fullName>
    </submittedName>
</protein>
<proteinExistence type="predicted"/>
<name>A0A6A3CA09_HIBSY</name>
<evidence type="ECO:0000256" key="1">
    <source>
        <dbReference type="SAM" id="SignalP"/>
    </source>
</evidence>
<dbReference type="AlphaFoldDB" id="A0A6A3CA09"/>
<keyword evidence="3" id="KW-1185">Reference proteome</keyword>
<sequence>MESRSRLLFMLFLVALSRLASHSEPAQQAFKETLVTRTGTIAPSSKSAIASDPMFAASSTRVPR</sequence>